<gene>
    <name evidence="2" type="ORF">HKN21_01795</name>
</gene>
<accession>A0A7Y2E6C2</accession>
<keyword evidence="1" id="KW-0812">Transmembrane</keyword>
<evidence type="ECO:0000256" key="1">
    <source>
        <dbReference type="SAM" id="Phobius"/>
    </source>
</evidence>
<dbReference type="AlphaFoldDB" id="A0A7Y2E6C2"/>
<dbReference type="EMBL" id="JABDJR010000060">
    <property type="protein sequence ID" value="NNF05470.1"/>
    <property type="molecule type" value="Genomic_DNA"/>
</dbReference>
<feature type="transmembrane region" description="Helical" evidence="1">
    <location>
        <begin position="6"/>
        <end position="27"/>
    </location>
</feature>
<sequence length="129" mass="13958">MSLKPIFRFGSLIFAAFVGGIVGSALMQPQTPEAGYLGHGSQVVGTFGVGGVITDTGDLWQYRPDKKSWVTLDESFALEGQATSVVPLPIPTSNISHMETFGFIVAKTGDCYLYDIENRIWENIGTPVQ</sequence>
<name>A0A7Y2E6C2_UNCEI</name>
<evidence type="ECO:0000313" key="2">
    <source>
        <dbReference type="EMBL" id="NNF05470.1"/>
    </source>
</evidence>
<dbReference type="Proteomes" id="UP000547674">
    <property type="component" value="Unassembled WGS sequence"/>
</dbReference>
<keyword evidence="1" id="KW-0472">Membrane</keyword>
<comment type="caution">
    <text evidence="2">The sequence shown here is derived from an EMBL/GenBank/DDBJ whole genome shotgun (WGS) entry which is preliminary data.</text>
</comment>
<organism evidence="2 3">
    <name type="scientific">Eiseniibacteriota bacterium</name>
    <dbReference type="NCBI Taxonomy" id="2212470"/>
    <lineage>
        <taxon>Bacteria</taxon>
        <taxon>Candidatus Eiseniibacteriota</taxon>
    </lineage>
</organism>
<reference evidence="2 3" key="1">
    <citation type="submission" date="2020-03" db="EMBL/GenBank/DDBJ databases">
        <title>Metabolic flexibility allows generalist bacteria to become dominant in a frequently disturbed ecosystem.</title>
        <authorList>
            <person name="Chen Y.-J."/>
            <person name="Leung P.M."/>
            <person name="Bay S.K."/>
            <person name="Hugenholtz P."/>
            <person name="Kessler A.J."/>
            <person name="Shelley G."/>
            <person name="Waite D.W."/>
            <person name="Cook P.L."/>
            <person name="Greening C."/>
        </authorList>
    </citation>
    <scope>NUCLEOTIDE SEQUENCE [LARGE SCALE GENOMIC DNA]</scope>
    <source>
        <strain evidence="2">SS_bin_28</strain>
    </source>
</reference>
<proteinExistence type="predicted"/>
<evidence type="ECO:0000313" key="3">
    <source>
        <dbReference type="Proteomes" id="UP000547674"/>
    </source>
</evidence>
<keyword evidence="1" id="KW-1133">Transmembrane helix</keyword>
<protein>
    <submittedName>
        <fullName evidence="2">Uncharacterized protein</fullName>
    </submittedName>
</protein>